<feature type="domain" description="Glycoside hydrolase family 5" evidence="18">
    <location>
        <begin position="433"/>
        <end position="672"/>
    </location>
</feature>
<feature type="compositionally biased region" description="Basic and acidic residues" evidence="16">
    <location>
        <begin position="20"/>
        <end position="156"/>
    </location>
</feature>
<comment type="catalytic activity">
    <reaction evidence="12">
        <text>Successive hydrolysis of beta-D-glucose units from the non-reducing ends of (1-&gt;3)-beta-D-glucans, releasing alpha-glucose.</text>
        <dbReference type="EC" id="3.2.1.58"/>
    </reaction>
</comment>
<evidence type="ECO:0000256" key="12">
    <source>
        <dbReference type="ARBA" id="ARBA00036824"/>
    </source>
</evidence>
<evidence type="ECO:0000313" key="21">
    <source>
        <dbReference type="RefSeq" id="XP_033531438.1"/>
    </source>
</evidence>
<keyword evidence="20" id="KW-1185">Reference proteome</keyword>
<evidence type="ECO:0000256" key="13">
    <source>
        <dbReference type="ARBA" id="ARBA00037126"/>
    </source>
</evidence>
<evidence type="ECO:0000256" key="7">
    <source>
        <dbReference type="ARBA" id="ARBA00022989"/>
    </source>
</evidence>
<dbReference type="OrthoDB" id="62120at2759"/>
<feature type="transmembrane region" description="Helical" evidence="17">
    <location>
        <begin position="266"/>
        <end position="287"/>
    </location>
</feature>
<evidence type="ECO:0000256" key="11">
    <source>
        <dbReference type="ARBA" id="ARBA00023316"/>
    </source>
</evidence>
<proteinExistence type="inferred from homology"/>
<evidence type="ECO:0000256" key="1">
    <source>
        <dbReference type="ARBA" id="ARBA00004401"/>
    </source>
</evidence>
<evidence type="ECO:0000256" key="6">
    <source>
        <dbReference type="ARBA" id="ARBA00022968"/>
    </source>
</evidence>
<sequence length="801" mass="93056">MNQQRGWKEYDEEYLAQVQARERRMERERMRRESDGRRRERDEDRRAREQGREEREERERQGEEREREREERKRAREEKETRRAERARIREERERRRAERGKRDTHTDGEVDTGREERRLDSRDDGYKDNSDIDEREIMKKEWKTGMKHKPGDHLPPHRTKRKAHVKEKVTEYTSDEDERKSMFKEWRTGFKWLPGLNKKKQETSQGRIRATMNEKRDAPGRRIISGTVLEKGRPTLYEHMLGKGGGSVSEFTDETAFKRRRRKRIVICCIIVVAILLIAIPVGVFVNKKNKESPPSQATDKSTRPSNYNLQGVTKDSIPPEAQGTLLDPFTWYDTVDFNLTYTAETVGGLSIMGINSTWDDDIQANPNVPNLEDEFQYGKVPIRGMNVGGWLNLEPFITPSFFSRYSARDGVIDEWTFTSKLGPAKSAQTLEQHYSSFITRDTFVEIRNAGFDHVRIPFGYWAVTTYDGDPYVSKIAWRYMLRGIEYCRQNGLRVKLDLHGAPGSQNGWNHSGRQGPAGWLNGTDGDLNAQRTLDIHDQLSTFFTQPRYKNLVTVYGLVNEPRMVDLDTNKVLDWTSKAISLIRKNNYPGVLVFGDGFMGLDKWQGKLQEDDKLVLDVHQYVIFNVDQLKLEHTDKLNFACKGWTAQTVRSQNKQTGFGPTMCGEWSQADTDCATFLNNVGVGSRWEGTLNSGNASTSVMRPTCPTENDPVCQCKDSNADPSEYTDVYKQWLRMFAEAQMESFEKGWGWFYWTWQTERAVQWSWKLGMQAGILPTKAYDRDFKCEEPYPDFGAMGLPENY</sequence>
<feature type="region of interest" description="Disordered" evidence="16">
    <location>
        <begin position="20"/>
        <end position="174"/>
    </location>
</feature>
<dbReference type="Pfam" id="PF00150">
    <property type="entry name" value="Cellulase"/>
    <property type="match status" value="1"/>
</dbReference>
<dbReference type="GO" id="GO:0009986">
    <property type="term" value="C:cell surface"/>
    <property type="evidence" value="ECO:0007669"/>
    <property type="project" value="TreeGrafter"/>
</dbReference>
<dbReference type="GO" id="GO:0071555">
    <property type="term" value="P:cell wall organization"/>
    <property type="evidence" value="ECO:0007669"/>
    <property type="project" value="UniProtKB-KW"/>
</dbReference>
<evidence type="ECO:0000313" key="20">
    <source>
        <dbReference type="Proteomes" id="UP000504638"/>
    </source>
</evidence>
<dbReference type="InterPro" id="IPR017853">
    <property type="entry name" value="GH"/>
</dbReference>
<dbReference type="FunFam" id="3.20.20.80:FF:000033">
    <property type="entry name" value="Glucan 1,3-beta-glucosidase A"/>
    <property type="match status" value="1"/>
</dbReference>
<comment type="similarity">
    <text evidence="2">Belongs to the glycosyl hydrolase 5 (cellulase A) family.</text>
</comment>
<dbReference type="EC" id="3.2.1.58" evidence="14"/>
<dbReference type="RefSeq" id="XP_033531438.1">
    <property type="nucleotide sequence ID" value="XM_033681488.1"/>
</dbReference>
<feature type="region of interest" description="Disordered" evidence="16">
    <location>
        <begin position="291"/>
        <end position="322"/>
    </location>
</feature>
<evidence type="ECO:0000256" key="10">
    <source>
        <dbReference type="ARBA" id="ARBA00023295"/>
    </source>
</evidence>
<evidence type="ECO:0000256" key="2">
    <source>
        <dbReference type="ARBA" id="ARBA00005641"/>
    </source>
</evidence>
<protein>
    <recommendedName>
        <fullName evidence="14">glucan 1,3-beta-glucosidase</fullName>
        <ecNumber evidence="14">3.2.1.58</ecNumber>
    </recommendedName>
    <alternativeName>
        <fullName evidence="15">Exo-1,3-beta-glucanase D</fullName>
    </alternativeName>
</protein>
<dbReference type="SUPFAM" id="SSF51445">
    <property type="entry name" value="(Trans)glycosidases"/>
    <property type="match status" value="1"/>
</dbReference>
<feature type="compositionally biased region" description="Basic residues" evidence="16">
    <location>
        <begin position="157"/>
        <end position="166"/>
    </location>
</feature>
<feature type="compositionally biased region" description="Polar residues" evidence="16">
    <location>
        <begin position="294"/>
        <end position="315"/>
    </location>
</feature>
<dbReference type="InterPro" id="IPR050386">
    <property type="entry name" value="Glycosyl_hydrolase_5"/>
</dbReference>
<accession>A0A6G1FVF9</accession>
<keyword evidence="4 17" id="KW-0812">Transmembrane</keyword>
<dbReference type="PANTHER" id="PTHR31297:SF34">
    <property type="entry name" value="GLUCAN 1,3-BETA-GLUCOSIDASE 2"/>
    <property type="match status" value="1"/>
</dbReference>
<evidence type="ECO:0000256" key="14">
    <source>
        <dbReference type="ARBA" id="ARBA00038929"/>
    </source>
</evidence>
<keyword evidence="10" id="KW-0326">Glycosidase</keyword>
<evidence type="ECO:0000256" key="4">
    <source>
        <dbReference type="ARBA" id="ARBA00022692"/>
    </source>
</evidence>
<keyword evidence="7 17" id="KW-1133">Transmembrane helix</keyword>
<dbReference type="GO" id="GO:0005886">
    <property type="term" value="C:plasma membrane"/>
    <property type="evidence" value="ECO:0007669"/>
    <property type="project" value="UniProtKB-SubCell"/>
</dbReference>
<dbReference type="GeneID" id="54422058"/>
<evidence type="ECO:0000313" key="19">
    <source>
        <dbReference type="EMBL" id="KAF1809807.1"/>
    </source>
</evidence>
<name>A0A6G1FVF9_9PEZI</name>
<keyword evidence="8 17" id="KW-0472">Membrane</keyword>
<evidence type="ECO:0000256" key="17">
    <source>
        <dbReference type="SAM" id="Phobius"/>
    </source>
</evidence>
<gene>
    <name evidence="19 21" type="ORF">P152DRAFT_476214</name>
</gene>
<keyword evidence="11" id="KW-0961">Cell wall biogenesis/degradation</keyword>
<keyword evidence="9" id="KW-0325">Glycoprotein</keyword>
<evidence type="ECO:0000256" key="8">
    <source>
        <dbReference type="ARBA" id="ARBA00023136"/>
    </source>
</evidence>
<dbReference type="Proteomes" id="UP000504638">
    <property type="component" value="Unplaced"/>
</dbReference>
<dbReference type="PANTHER" id="PTHR31297">
    <property type="entry name" value="GLUCAN ENDO-1,6-BETA-GLUCOSIDASE B"/>
    <property type="match status" value="1"/>
</dbReference>
<keyword evidence="5 19" id="KW-0378">Hydrolase</keyword>
<dbReference type="GO" id="GO:0005576">
    <property type="term" value="C:extracellular region"/>
    <property type="evidence" value="ECO:0007669"/>
    <property type="project" value="TreeGrafter"/>
</dbReference>
<comment type="subcellular location">
    <subcellularLocation>
        <location evidence="1">Cell membrane</location>
        <topology evidence="1">Single-pass type II membrane protein</topology>
    </subcellularLocation>
</comment>
<keyword evidence="6" id="KW-0735">Signal-anchor</keyword>
<evidence type="ECO:0000259" key="18">
    <source>
        <dbReference type="Pfam" id="PF00150"/>
    </source>
</evidence>
<keyword evidence="3" id="KW-1003">Cell membrane</keyword>
<dbReference type="Gene3D" id="3.20.20.80">
    <property type="entry name" value="Glycosidases"/>
    <property type="match status" value="1"/>
</dbReference>
<evidence type="ECO:0000256" key="5">
    <source>
        <dbReference type="ARBA" id="ARBA00022801"/>
    </source>
</evidence>
<dbReference type="AlphaFoldDB" id="A0A6G1FVF9"/>
<evidence type="ECO:0000256" key="15">
    <source>
        <dbReference type="ARBA" id="ARBA00041260"/>
    </source>
</evidence>
<reference evidence="21" key="2">
    <citation type="submission" date="2020-04" db="EMBL/GenBank/DDBJ databases">
        <authorList>
            <consortium name="NCBI Genome Project"/>
        </authorList>
    </citation>
    <scope>NUCLEOTIDE SEQUENCE</scope>
    <source>
        <strain evidence="21">CBS 781.70</strain>
    </source>
</reference>
<evidence type="ECO:0000256" key="9">
    <source>
        <dbReference type="ARBA" id="ARBA00023180"/>
    </source>
</evidence>
<dbReference type="GO" id="GO:0009251">
    <property type="term" value="P:glucan catabolic process"/>
    <property type="evidence" value="ECO:0007669"/>
    <property type="project" value="TreeGrafter"/>
</dbReference>
<comment type="function">
    <text evidence="13">Glucosidase involved in the degradation of cellulosic biomass. Active on lichenan.</text>
</comment>
<reference evidence="19 21" key="1">
    <citation type="submission" date="2020-01" db="EMBL/GenBank/DDBJ databases">
        <authorList>
            <consortium name="DOE Joint Genome Institute"/>
            <person name="Haridas S."/>
            <person name="Albert R."/>
            <person name="Binder M."/>
            <person name="Bloem J."/>
            <person name="Labutti K."/>
            <person name="Salamov A."/>
            <person name="Andreopoulos B."/>
            <person name="Baker S.E."/>
            <person name="Barry K."/>
            <person name="Bills G."/>
            <person name="Bluhm B.H."/>
            <person name="Cannon C."/>
            <person name="Castanera R."/>
            <person name="Culley D.E."/>
            <person name="Daum C."/>
            <person name="Ezra D."/>
            <person name="Gonzalez J.B."/>
            <person name="Henrissat B."/>
            <person name="Kuo A."/>
            <person name="Liang C."/>
            <person name="Lipzen A."/>
            <person name="Lutzoni F."/>
            <person name="Magnuson J."/>
            <person name="Mondo S."/>
            <person name="Nolan M."/>
            <person name="Ohm R."/>
            <person name="Pangilinan J."/>
            <person name="Park H.-J."/>
            <person name="Ramirez L."/>
            <person name="Alfaro M."/>
            <person name="Sun H."/>
            <person name="Tritt A."/>
            <person name="Yoshinaga Y."/>
            <person name="Zwiers L.-H."/>
            <person name="Turgeon B.G."/>
            <person name="Goodwin S.B."/>
            <person name="Spatafora J.W."/>
            <person name="Crous P.W."/>
            <person name="Grigoriev I.V."/>
        </authorList>
    </citation>
    <scope>NUCLEOTIDE SEQUENCE</scope>
    <source>
        <strain evidence="19 21">CBS 781.70</strain>
    </source>
</reference>
<organism evidence="19">
    <name type="scientific">Eremomyces bilateralis CBS 781.70</name>
    <dbReference type="NCBI Taxonomy" id="1392243"/>
    <lineage>
        <taxon>Eukaryota</taxon>
        <taxon>Fungi</taxon>
        <taxon>Dikarya</taxon>
        <taxon>Ascomycota</taxon>
        <taxon>Pezizomycotina</taxon>
        <taxon>Dothideomycetes</taxon>
        <taxon>Dothideomycetes incertae sedis</taxon>
        <taxon>Eremomycetales</taxon>
        <taxon>Eremomycetaceae</taxon>
        <taxon>Eremomyces</taxon>
    </lineage>
</organism>
<dbReference type="GO" id="GO:0004338">
    <property type="term" value="F:glucan exo-1,3-beta-glucosidase activity"/>
    <property type="evidence" value="ECO:0007669"/>
    <property type="project" value="UniProtKB-EC"/>
</dbReference>
<dbReference type="InterPro" id="IPR001547">
    <property type="entry name" value="Glyco_hydro_5"/>
</dbReference>
<dbReference type="EMBL" id="ML975170">
    <property type="protein sequence ID" value="KAF1809807.1"/>
    <property type="molecule type" value="Genomic_DNA"/>
</dbReference>
<evidence type="ECO:0000256" key="3">
    <source>
        <dbReference type="ARBA" id="ARBA00022475"/>
    </source>
</evidence>
<reference evidence="21" key="3">
    <citation type="submission" date="2025-04" db="UniProtKB">
        <authorList>
            <consortium name="RefSeq"/>
        </authorList>
    </citation>
    <scope>IDENTIFICATION</scope>
    <source>
        <strain evidence="21">CBS 781.70</strain>
    </source>
</reference>
<evidence type="ECO:0000256" key="16">
    <source>
        <dbReference type="SAM" id="MobiDB-lite"/>
    </source>
</evidence>